<proteinExistence type="inferred from homology"/>
<keyword evidence="2" id="KW-0815">Transposition</keyword>
<dbReference type="RefSeq" id="WP_262535908.1">
    <property type="nucleotide sequence ID" value="NZ_JAJEQN010000022.1"/>
</dbReference>
<evidence type="ECO:0000256" key="1">
    <source>
        <dbReference type="ARBA" id="ARBA00008761"/>
    </source>
</evidence>
<comment type="caution">
    <text evidence="6">The sequence shown here is derived from an EMBL/GenBank/DDBJ whole genome shotgun (WGS) entry which is preliminary data.</text>
</comment>
<evidence type="ECO:0000259" key="5">
    <source>
        <dbReference type="Pfam" id="PF01385"/>
    </source>
</evidence>
<feature type="domain" description="Probable transposase IS891/IS1136/IS1341" evidence="5">
    <location>
        <begin position="248"/>
        <end position="363"/>
    </location>
</feature>
<evidence type="ECO:0000313" key="6">
    <source>
        <dbReference type="EMBL" id="MCC2221830.1"/>
    </source>
</evidence>
<dbReference type="NCBIfam" id="TIGR01766">
    <property type="entry name" value="IS200/IS605 family accessory protein TnpB-like domain"/>
    <property type="match status" value="1"/>
</dbReference>
<dbReference type="NCBIfam" id="NF040570">
    <property type="entry name" value="guided_TnpB"/>
    <property type="match status" value="1"/>
</dbReference>
<evidence type="ECO:0000256" key="4">
    <source>
        <dbReference type="ARBA" id="ARBA00023172"/>
    </source>
</evidence>
<keyword evidence="7" id="KW-1185">Reference proteome</keyword>
<dbReference type="GO" id="GO:0032196">
    <property type="term" value="P:transposition"/>
    <property type="evidence" value="ECO:0007669"/>
    <property type="project" value="UniProtKB-KW"/>
</dbReference>
<dbReference type="Pfam" id="PF01385">
    <property type="entry name" value="OrfB_IS605"/>
    <property type="match status" value="1"/>
</dbReference>
<evidence type="ECO:0000256" key="3">
    <source>
        <dbReference type="ARBA" id="ARBA00023125"/>
    </source>
</evidence>
<keyword evidence="3" id="KW-0238">DNA-binding</keyword>
<dbReference type="InterPro" id="IPR001959">
    <property type="entry name" value="Transposase"/>
</dbReference>
<accession>A0AAE3JBV8</accession>
<dbReference type="GO" id="GO:0003677">
    <property type="term" value="F:DNA binding"/>
    <property type="evidence" value="ECO:0007669"/>
    <property type="project" value="UniProtKB-KW"/>
</dbReference>
<dbReference type="InterPro" id="IPR010095">
    <property type="entry name" value="Cas12f1-like_TNB"/>
</dbReference>
<sequence>MHTISIFVDKNRMPKPASYFECQTHLAKNLRNAANFIIRNLRTGLKKAPDTRTANENEVLETVRIGIEMANEKLLKDVDRLTKQLQKLPADDPARTKIQKRIENKQKNHPSMPTSDHWMLTYETLDAVMKNTKNPDYYAMPSQVNQQVLRKVLKDWKSYFEALASYRQNLEKFKSQPKQPRYIKTPYTTVTFTNQVAKRSDIRGKMYITFPRCLVPVCVGKPEGSYVRTEVKPCYGGYMIYVTFQDAVKTPEAPKNPTRILGLDPGLDNFLTALTNFPEAPFILDGHWLKSINQNFNRKRAVLMSELTRGLDSTKSVKNSARLNRISKNRACQIEDFFYKAAHYIVDFCLKNKVEVIVCGHNKDQKQGINIGAGNNQHFVSIPYARFFWILTCVAAKAGIPVIETEESFTSRASLIDNDPLPVYKEGKDAAYRFSGKRISRGQYESKNGTILNADVNGAGNIIRKIYPNAFDEVKDFSYTNKTVIRVTREALCLVKHKEKHAGPRRKSGMNRWLHHRRQEQKLVYFELFKASSARDKTRYIEESKQKAAQKTA</sequence>
<name>A0AAE3JBV8_9FIRM</name>
<evidence type="ECO:0000313" key="7">
    <source>
        <dbReference type="Proteomes" id="UP001198200"/>
    </source>
</evidence>
<dbReference type="EMBL" id="JAJEQN010000022">
    <property type="protein sequence ID" value="MCC2221830.1"/>
    <property type="molecule type" value="Genomic_DNA"/>
</dbReference>
<keyword evidence="4" id="KW-0233">DNA recombination</keyword>
<comment type="similarity">
    <text evidence="1">In the C-terminal section; belongs to the transposase 35 family.</text>
</comment>
<dbReference type="GO" id="GO:0006310">
    <property type="term" value="P:DNA recombination"/>
    <property type="evidence" value="ECO:0007669"/>
    <property type="project" value="UniProtKB-KW"/>
</dbReference>
<reference evidence="6 7" key="1">
    <citation type="submission" date="2021-10" db="EMBL/GenBank/DDBJ databases">
        <title>Anaerobic single-cell dispensing facilitates the cultivation of human gut bacteria.</title>
        <authorList>
            <person name="Afrizal A."/>
        </authorList>
    </citation>
    <scope>NUCLEOTIDE SEQUENCE [LARGE SCALE GENOMIC DNA]</scope>
    <source>
        <strain evidence="6 7">CLA-AA-H224</strain>
    </source>
</reference>
<evidence type="ECO:0000256" key="2">
    <source>
        <dbReference type="ARBA" id="ARBA00022578"/>
    </source>
</evidence>
<organism evidence="6 7">
    <name type="scientific">Anthropogastromicrobium aceti</name>
    <dbReference type="NCBI Taxonomy" id="2981768"/>
    <lineage>
        <taxon>Bacteria</taxon>
        <taxon>Bacillati</taxon>
        <taxon>Bacillota</taxon>
        <taxon>Clostridia</taxon>
        <taxon>Lachnospirales</taxon>
        <taxon>Lachnospiraceae</taxon>
        <taxon>Anthropogastromicrobium</taxon>
    </lineage>
</organism>
<gene>
    <name evidence="6" type="ORF">LKD48_09315</name>
</gene>
<dbReference type="AlphaFoldDB" id="A0AAE3JBV8"/>
<protein>
    <submittedName>
        <fullName evidence="6">Transposase</fullName>
    </submittedName>
</protein>
<dbReference type="Proteomes" id="UP001198200">
    <property type="component" value="Unassembled WGS sequence"/>
</dbReference>